<reference evidence="3 4" key="1">
    <citation type="journal article" date="2023" name="BMC Biotechnol.">
        <title>Vitis rotundifolia cv Carlos genome sequencing.</title>
        <authorList>
            <person name="Huff M."/>
            <person name="Hulse-Kemp A."/>
            <person name="Scheffler B."/>
            <person name="Youngblood R."/>
            <person name="Simpson S."/>
            <person name="Babiker E."/>
            <person name="Staton M."/>
        </authorList>
    </citation>
    <scope>NUCLEOTIDE SEQUENCE [LARGE SCALE GENOMIC DNA]</scope>
    <source>
        <tissue evidence="3">Leaf</tissue>
    </source>
</reference>
<dbReference type="Proteomes" id="UP001168098">
    <property type="component" value="Unassembled WGS sequence"/>
</dbReference>
<dbReference type="SUPFAM" id="SSF46934">
    <property type="entry name" value="UBA-like"/>
    <property type="match status" value="1"/>
</dbReference>
<evidence type="ECO:0000256" key="1">
    <source>
        <dbReference type="SAM" id="MobiDB-lite"/>
    </source>
</evidence>
<dbReference type="AlphaFoldDB" id="A0AA39DKK0"/>
<gene>
    <name evidence="3" type="ORF">PVL29_016303</name>
</gene>
<evidence type="ECO:0000259" key="2">
    <source>
        <dbReference type="Pfam" id="PF06972"/>
    </source>
</evidence>
<sequence length="65" mass="6619">MSGGGGGGGGGVSRVNGKGSGGISTISTASRKMVQSLREVVNCSEQEIYAMLKECNMDPNNAVQR</sequence>
<protein>
    <recommendedName>
        <fullName evidence="2">GBF-interacting protein 1 N-terminal domain-containing protein</fullName>
    </recommendedName>
</protein>
<comment type="caution">
    <text evidence="3">The sequence shown here is derived from an EMBL/GenBank/DDBJ whole genome shotgun (WGS) entry which is preliminary data.</text>
</comment>
<proteinExistence type="predicted"/>
<feature type="compositionally biased region" description="Gly residues" evidence="1">
    <location>
        <begin position="1"/>
        <end position="22"/>
    </location>
</feature>
<feature type="region of interest" description="Disordered" evidence="1">
    <location>
        <begin position="1"/>
        <end position="25"/>
    </location>
</feature>
<feature type="domain" description="GBF-interacting protein 1 N-terminal" evidence="2">
    <location>
        <begin position="26"/>
        <end position="65"/>
    </location>
</feature>
<keyword evidence="4" id="KW-1185">Reference proteome</keyword>
<evidence type="ECO:0000313" key="3">
    <source>
        <dbReference type="EMBL" id="KAJ9687776.1"/>
    </source>
</evidence>
<dbReference type="Pfam" id="PF06972">
    <property type="entry name" value="GIP1_N"/>
    <property type="match status" value="1"/>
</dbReference>
<accession>A0AA39DKK0</accession>
<evidence type="ECO:0000313" key="4">
    <source>
        <dbReference type="Proteomes" id="UP001168098"/>
    </source>
</evidence>
<dbReference type="EMBL" id="JARBHA010000012">
    <property type="protein sequence ID" value="KAJ9687776.1"/>
    <property type="molecule type" value="Genomic_DNA"/>
</dbReference>
<organism evidence="3 4">
    <name type="scientific">Vitis rotundifolia</name>
    <name type="common">Muscadine grape</name>
    <dbReference type="NCBI Taxonomy" id="103349"/>
    <lineage>
        <taxon>Eukaryota</taxon>
        <taxon>Viridiplantae</taxon>
        <taxon>Streptophyta</taxon>
        <taxon>Embryophyta</taxon>
        <taxon>Tracheophyta</taxon>
        <taxon>Spermatophyta</taxon>
        <taxon>Magnoliopsida</taxon>
        <taxon>eudicotyledons</taxon>
        <taxon>Gunneridae</taxon>
        <taxon>Pentapetalae</taxon>
        <taxon>rosids</taxon>
        <taxon>Vitales</taxon>
        <taxon>Vitaceae</taxon>
        <taxon>Viteae</taxon>
        <taxon>Vitis</taxon>
    </lineage>
</organism>
<dbReference type="InterPro" id="IPR009719">
    <property type="entry name" value="GIP1_N"/>
</dbReference>
<dbReference type="PANTHER" id="PTHR46445">
    <property type="entry name" value="RNA POLYMERASE II DEGRADATION FACTOR-LIKE PROTEIN (DUF1296)"/>
    <property type="match status" value="1"/>
</dbReference>
<dbReference type="InterPro" id="IPR009060">
    <property type="entry name" value="UBA-like_sf"/>
</dbReference>
<name>A0AA39DKK0_VITRO</name>
<dbReference type="PANTHER" id="PTHR46445:SF3">
    <property type="entry name" value="RNA POLYMERASE II DEGRADATION FACTOR-LIKE PROTEIN (DUF1296)-RELATED"/>
    <property type="match status" value="1"/>
</dbReference>